<dbReference type="EMBL" id="JACEGD010000007">
    <property type="protein sequence ID" value="MBH5386333.1"/>
    <property type="molecule type" value="Genomic_DNA"/>
</dbReference>
<dbReference type="RefSeq" id="WP_197965716.1">
    <property type="nucleotide sequence ID" value="NZ_JACEGD010000007.1"/>
</dbReference>
<dbReference type="Pfam" id="PF11939">
    <property type="entry name" value="NiFe-hyd_HybE"/>
    <property type="match status" value="1"/>
</dbReference>
<keyword evidence="2" id="KW-1185">Reference proteome</keyword>
<protein>
    <submittedName>
        <fullName evidence="1">[NiFe]-hydrogenase assembly chaperone HybE</fullName>
    </submittedName>
</protein>
<accession>A0ABS0NZB1</accession>
<sequence length="169" mass="18477">MKSDAQAPATDAAAWGQRLAHIYRDIGERAMRELPIYNDTLDVEAVGFRVFNGTIIGIMVTPWFMNVVMPAGEMAPAASASTLRFRFPAGHIEFILSDVNHAGRIASCSLFSPMFGFADAACARTTAEAAINELMLPADGKEATRRREPATSAIDRRSFMRGVLTEQHE</sequence>
<evidence type="ECO:0000313" key="2">
    <source>
        <dbReference type="Proteomes" id="UP001194539"/>
    </source>
</evidence>
<organism evidence="1 2">
    <name type="scientific">Bradyrhizobium diversitatis</name>
    <dbReference type="NCBI Taxonomy" id="2755406"/>
    <lineage>
        <taxon>Bacteria</taxon>
        <taxon>Pseudomonadati</taxon>
        <taxon>Pseudomonadota</taxon>
        <taxon>Alphaproteobacteria</taxon>
        <taxon>Hyphomicrobiales</taxon>
        <taxon>Nitrobacteraceae</taxon>
        <taxon>Bradyrhizobium</taxon>
    </lineage>
</organism>
<dbReference type="InterPro" id="IPR023994">
    <property type="entry name" value="NiFe-hyd_HybE"/>
</dbReference>
<dbReference type="InterPro" id="IPR038530">
    <property type="entry name" value="NiFe-hyd_HybE_sf"/>
</dbReference>
<gene>
    <name evidence="1" type="primary">hybE</name>
    <name evidence="1" type="ORF">H1B27_08550</name>
</gene>
<reference evidence="1 2" key="1">
    <citation type="submission" date="2020-07" db="EMBL/GenBank/DDBJ databases">
        <title>Bradyrhizobium diversity isolated from nodules of indigenous legumes of Western Australia.</title>
        <authorList>
            <person name="Klepa M.S."/>
        </authorList>
    </citation>
    <scope>NUCLEOTIDE SEQUENCE [LARGE SCALE GENOMIC DNA]</scope>
    <source>
        <strain evidence="1 2">CNPSo 4019</strain>
    </source>
</reference>
<dbReference type="Gene3D" id="3.30.1460.40">
    <property type="entry name" value="[NiFe]-hydrogenase assembly chaperone, HybE"/>
    <property type="match status" value="1"/>
</dbReference>
<comment type="caution">
    <text evidence="1">The sequence shown here is derived from an EMBL/GenBank/DDBJ whole genome shotgun (WGS) entry which is preliminary data.</text>
</comment>
<dbReference type="NCBIfam" id="TIGR03993">
    <property type="entry name" value="hydrog_HybE"/>
    <property type="match status" value="1"/>
</dbReference>
<proteinExistence type="predicted"/>
<dbReference type="Proteomes" id="UP001194539">
    <property type="component" value="Unassembled WGS sequence"/>
</dbReference>
<evidence type="ECO:0000313" key="1">
    <source>
        <dbReference type="EMBL" id="MBH5386333.1"/>
    </source>
</evidence>
<name>A0ABS0NZB1_9BRAD</name>